<evidence type="ECO:0000256" key="7">
    <source>
        <dbReference type="ARBA" id="ARBA00022679"/>
    </source>
</evidence>
<evidence type="ECO:0000256" key="13">
    <source>
        <dbReference type="ARBA" id="ARBA00023268"/>
    </source>
</evidence>
<evidence type="ECO:0000256" key="8">
    <source>
        <dbReference type="ARBA" id="ARBA00022741"/>
    </source>
</evidence>
<dbReference type="InterPro" id="IPR016161">
    <property type="entry name" value="Ald_DH/histidinol_DH"/>
</dbReference>
<keyword evidence="7 16" id="KW-0808">Transferase</keyword>
<evidence type="ECO:0000259" key="17">
    <source>
        <dbReference type="Pfam" id="PF00171"/>
    </source>
</evidence>
<dbReference type="Gene3D" id="3.40.1160.10">
    <property type="entry name" value="Acetylglutamate kinase-like"/>
    <property type="match status" value="1"/>
</dbReference>
<comment type="catalytic activity">
    <reaction evidence="15 16">
        <text>L-glutamate + ATP = L-glutamyl 5-phosphate + ADP</text>
        <dbReference type="Rhea" id="RHEA:14877"/>
        <dbReference type="ChEBI" id="CHEBI:29985"/>
        <dbReference type="ChEBI" id="CHEBI:30616"/>
        <dbReference type="ChEBI" id="CHEBI:58274"/>
        <dbReference type="ChEBI" id="CHEBI:456216"/>
        <dbReference type="EC" id="2.7.2.11"/>
    </reaction>
</comment>
<dbReference type="Pfam" id="PF00696">
    <property type="entry name" value="AA_kinase"/>
    <property type="match status" value="1"/>
</dbReference>
<feature type="domain" description="Aspartate/glutamate/uridylate kinase" evidence="18">
    <location>
        <begin position="75"/>
        <end position="337"/>
    </location>
</feature>
<evidence type="ECO:0000256" key="11">
    <source>
        <dbReference type="ARBA" id="ARBA00022857"/>
    </source>
</evidence>
<dbReference type="FunFam" id="3.40.309.10:FF:000011">
    <property type="entry name" value="Delta-1-pyrroline-5-carboxylate synthase"/>
    <property type="match status" value="1"/>
</dbReference>
<dbReference type="NCBIfam" id="NF001221">
    <property type="entry name" value="PRK00197.1"/>
    <property type="match status" value="1"/>
</dbReference>
<evidence type="ECO:0000256" key="16">
    <source>
        <dbReference type="PIRNR" id="PIRNR036429"/>
    </source>
</evidence>
<dbReference type="Pfam" id="PF00171">
    <property type="entry name" value="Aldedh"/>
    <property type="match status" value="1"/>
</dbReference>
<comment type="similarity">
    <text evidence="4 16">In the N-terminal section; belongs to the glutamate 5-kinase family.</text>
</comment>
<dbReference type="GO" id="GO:0005739">
    <property type="term" value="C:mitochondrion"/>
    <property type="evidence" value="ECO:0007669"/>
    <property type="project" value="UniProtKB-UniRule"/>
</dbReference>
<protein>
    <recommendedName>
        <fullName evidence="16">Delta-1-pyrroline-5-carboxylate synthase</fullName>
    </recommendedName>
    <domain>
        <recommendedName>
            <fullName evidence="16">Glutamate 5-kinase</fullName>
            <shortName evidence="16">GK</shortName>
            <ecNumber evidence="16">2.7.2.11</ecNumber>
        </recommendedName>
        <alternativeName>
            <fullName evidence="16">Gamma-glutamyl kinase</fullName>
        </alternativeName>
    </domain>
    <domain>
        <recommendedName>
            <fullName evidence="16">Gamma-glutamyl phosphate reductase</fullName>
            <shortName evidence="16">GPR</shortName>
            <ecNumber evidence="16">1.2.1.41</ecNumber>
        </recommendedName>
        <alternativeName>
            <fullName evidence="16">Glutamate-5-semialdehyde dehydrogenase</fullName>
        </alternativeName>
        <alternativeName>
            <fullName evidence="16">Glutamyl-gamma-semialdehyde dehydrogenase</fullName>
        </alternativeName>
    </domain>
</protein>
<keyword evidence="8 16" id="KW-0547">Nucleotide-binding</keyword>
<dbReference type="GO" id="GO:0055129">
    <property type="term" value="P:L-proline biosynthetic process"/>
    <property type="evidence" value="ECO:0007669"/>
    <property type="project" value="UniProtKB-UniRule"/>
</dbReference>
<dbReference type="InterPro" id="IPR016162">
    <property type="entry name" value="Ald_DH_N"/>
</dbReference>
<dbReference type="HAMAP" id="MF_00456">
    <property type="entry name" value="ProB"/>
    <property type="match status" value="1"/>
</dbReference>
<dbReference type="GO" id="GO:0004349">
    <property type="term" value="F:glutamate 5-kinase activity"/>
    <property type="evidence" value="ECO:0007669"/>
    <property type="project" value="UniProtKB-UniRule"/>
</dbReference>
<evidence type="ECO:0000256" key="4">
    <source>
        <dbReference type="ARBA" id="ARBA00009302"/>
    </source>
</evidence>
<evidence type="ECO:0000256" key="15">
    <source>
        <dbReference type="ARBA" id="ARBA00049141"/>
    </source>
</evidence>
<comment type="catalytic activity">
    <reaction evidence="14 16">
        <text>L-glutamate 5-semialdehyde + phosphate + NADP(+) = L-glutamyl 5-phosphate + NADPH + H(+)</text>
        <dbReference type="Rhea" id="RHEA:19541"/>
        <dbReference type="ChEBI" id="CHEBI:15378"/>
        <dbReference type="ChEBI" id="CHEBI:43474"/>
        <dbReference type="ChEBI" id="CHEBI:57783"/>
        <dbReference type="ChEBI" id="CHEBI:58066"/>
        <dbReference type="ChEBI" id="CHEBI:58274"/>
        <dbReference type="ChEBI" id="CHEBI:58349"/>
        <dbReference type="EC" id="1.2.1.41"/>
    </reaction>
</comment>
<dbReference type="CDD" id="cd07079">
    <property type="entry name" value="ALDH_F18-19_ProA-GPR"/>
    <property type="match status" value="1"/>
</dbReference>
<dbReference type="NCBIfam" id="TIGR01092">
    <property type="entry name" value="P5CS"/>
    <property type="match status" value="1"/>
</dbReference>
<evidence type="ECO:0000313" key="20">
    <source>
        <dbReference type="Proteomes" id="UP000288716"/>
    </source>
</evidence>
<evidence type="ECO:0000256" key="9">
    <source>
        <dbReference type="ARBA" id="ARBA00022777"/>
    </source>
</evidence>
<keyword evidence="12 16" id="KW-0560">Oxidoreductase</keyword>
<evidence type="ECO:0000256" key="2">
    <source>
        <dbReference type="ARBA" id="ARBA00005185"/>
    </source>
</evidence>
<accession>A0A443SL31</accession>
<dbReference type="AlphaFoldDB" id="A0A443SL31"/>
<dbReference type="Proteomes" id="UP000288716">
    <property type="component" value="Unassembled WGS sequence"/>
</dbReference>
<dbReference type="PANTHER" id="PTHR11063">
    <property type="entry name" value="GLUTAMATE SEMIALDEHYDE DEHYDROGENASE"/>
    <property type="match status" value="1"/>
</dbReference>
<evidence type="ECO:0000256" key="10">
    <source>
        <dbReference type="ARBA" id="ARBA00022840"/>
    </source>
</evidence>
<dbReference type="NCBIfam" id="TIGR01027">
    <property type="entry name" value="proB"/>
    <property type="match status" value="1"/>
</dbReference>
<dbReference type="PIRSF" id="PIRSF036429">
    <property type="entry name" value="P5C_syn"/>
    <property type="match status" value="1"/>
</dbReference>
<evidence type="ECO:0000313" key="19">
    <source>
        <dbReference type="EMBL" id="RWS28246.1"/>
    </source>
</evidence>
<dbReference type="UniPathway" id="UPA00098">
    <property type="reaction ID" value="UER00359"/>
</dbReference>
<dbReference type="HAMAP" id="MF_00412">
    <property type="entry name" value="ProA"/>
    <property type="match status" value="1"/>
</dbReference>
<name>A0A443SL31_9ACAR</name>
<evidence type="ECO:0000256" key="12">
    <source>
        <dbReference type="ARBA" id="ARBA00023002"/>
    </source>
</evidence>
<dbReference type="EC" id="2.7.2.11" evidence="16"/>
<dbReference type="STRING" id="299467.A0A443SL31"/>
<proteinExistence type="inferred from homology"/>
<dbReference type="EC" id="1.2.1.41" evidence="16"/>
<dbReference type="GO" id="GO:0005524">
    <property type="term" value="F:ATP binding"/>
    <property type="evidence" value="ECO:0007669"/>
    <property type="project" value="UniProtKB-UniRule"/>
</dbReference>
<keyword evidence="20" id="KW-1185">Reference proteome</keyword>
<dbReference type="SUPFAM" id="SSF53633">
    <property type="entry name" value="Carbamate kinase-like"/>
    <property type="match status" value="1"/>
</dbReference>
<keyword evidence="5 16" id="KW-0028">Amino-acid biosynthesis</keyword>
<dbReference type="InterPro" id="IPR001057">
    <property type="entry name" value="Glu/AcGlu_kinase"/>
</dbReference>
<keyword evidence="13" id="KW-0511">Multifunctional enzyme</keyword>
<keyword evidence="6 16" id="KW-0641">Proline biosynthesis</keyword>
<dbReference type="PROSITE" id="PS00902">
    <property type="entry name" value="GLUTAMATE_5_KINASE"/>
    <property type="match status" value="1"/>
</dbReference>
<dbReference type="VEuPathDB" id="VectorBase:LDEU003794"/>
<reference evidence="19 20" key="1">
    <citation type="journal article" date="2018" name="Gigascience">
        <title>Genomes of trombidid mites reveal novel predicted allergens and laterally-transferred genes associated with secondary metabolism.</title>
        <authorList>
            <person name="Dong X."/>
            <person name="Chaisiri K."/>
            <person name="Xia D."/>
            <person name="Armstrong S.D."/>
            <person name="Fang Y."/>
            <person name="Donnelly M.J."/>
            <person name="Kadowaki T."/>
            <person name="McGarry J.W."/>
            <person name="Darby A.C."/>
            <person name="Makepeace B.L."/>
        </authorList>
    </citation>
    <scope>NUCLEOTIDE SEQUENCE [LARGE SCALE GENOMIC DNA]</scope>
    <source>
        <strain evidence="19">UoL-UT</strain>
    </source>
</reference>
<keyword evidence="11 16" id="KW-0521">NADP</keyword>
<comment type="caution">
    <text evidence="19">The sequence shown here is derived from an EMBL/GenBank/DDBJ whole genome shotgun (WGS) entry which is preliminary data.</text>
</comment>
<evidence type="ECO:0000256" key="3">
    <source>
        <dbReference type="ARBA" id="ARBA00006300"/>
    </source>
</evidence>
<dbReference type="Gene3D" id="3.40.605.10">
    <property type="entry name" value="Aldehyde Dehydrogenase, Chain A, domain 1"/>
    <property type="match status" value="1"/>
</dbReference>
<dbReference type="InterPro" id="IPR041744">
    <property type="entry name" value="G5K_ProBA"/>
</dbReference>
<feature type="domain" description="Aldehyde dehydrogenase" evidence="17">
    <location>
        <begin position="363"/>
        <end position="669"/>
    </location>
</feature>
<dbReference type="InterPro" id="IPR036393">
    <property type="entry name" value="AceGlu_kinase-like_sf"/>
</dbReference>
<dbReference type="GO" id="GO:0004350">
    <property type="term" value="F:glutamate-5-semialdehyde dehydrogenase activity"/>
    <property type="evidence" value="ECO:0007669"/>
    <property type="project" value="UniProtKB-UniRule"/>
</dbReference>
<organism evidence="19 20">
    <name type="scientific">Leptotrombidium deliense</name>
    <dbReference type="NCBI Taxonomy" id="299467"/>
    <lineage>
        <taxon>Eukaryota</taxon>
        <taxon>Metazoa</taxon>
        <taxon>Ecdysozoa</taxon>
        <taxon>Arthropoda</taxon>
        <taxon>Chelicerata</taxon>
        <taxon>Arachnida</taxon>
        <taxon>Acari</taxon>
        <taxon>Acariformes</taxon>
        <taxon>Trombidiformes</taxon>
        <taxon>Prostigmata</taxon>
        <taxon>Anystina</taxon>
        <taxon>Parasitengona</taxon>
        <taxon>Trombiculoidea</taxon>
        <taxon>Trombiculidae</taxon>
        <taxon>Leptotrombidium</taxon>
    </lineage>
</organism>
<dbReference type="InterPro" id="IPR005715">
    <property type="entry name" value="Glu_5kinase/COase_Synthase"/>
</dbReference>
<dbReference type="PROSITE" id="PS01223">
    <property type="entry name" value="PROA"/>
    <property type="match status" value="1"/>
</dbReference>
<dbReference type="InterPro" id="IPR015590">
    <property type="entry name" value="Aldehyde_DH_dom"/>
</dbReference>
<evidence type="ECO:0000256" key="5">
    <source>
        <dbReference type="ARBA" id="ARBA00022605"/>
    </source>
</evidence>
<evidence type="ECO:0000256" key="6">
    <source>
        <dbReference type="ARBA" id="ARBA00022650"/>
    </source>
</evidence>
<keyword evidence="10 16" id="KW-0067">ATP-binding</keyword>
<dbReference type="FunFam" id="3.40.1160.10:FF:000032">
    <property type="entry name" value="Delta-1-pyrroline-5-carboxylate synthase"/>
    <property type="match status" value="1"/>
</dbReference>
<evidence type="ECO:0000259" key="18">
    <source>
        <dbReference type="Pfam" id="PF00696"/>
    </source>
</evidence>
<evidence type="ECO:0000256" key="14">
    <source>
        <dbReference type="ARBA" id="ARBA00049024"/>
    </source>
</evidence>
<comment type="pathway">
    <text evidence="2 16">Amino-acid biosynthesis; L-proline biosynthesis; L-glutamate 5-semialdehyde from L-glutamate: step 1/2.</text>
</comment>
<dbReference type="InterPro" id="IPR016163">
    <property type="entry name" value="Ald_DH_C"/>
</dbReference>
<dbReference type="OrthoDB" id="1934954at2759"/>
<dbReference type="EMBL" id="NCKV01001491">
    <property type="protein sequence ID" value="RWS28246.1"/>
    <property type="molecule type" value="Genomic_DNA"/>
</dbReference>
<dbReference type="CDD" id="cd04256">
    <property type="entry name" value="AAK_P5CS_ProBA"/>
    <property type="match status" value="1"/>
</dbReference>
<dbReference type="InterPro" id="IPR005766">
    <property type="entry name" value="P5_carboxy_syn"/>
</dbReference>
<gene>
    <name evidence="19" type="ORF">B4U80_06061</name>
</gene>
<dbReference type="PANTHER" id="PTHR11063:SF8">
    <property type="entry name" value="DELTA-1-PYRROLINE-5-CARBOXYLATE SYNTHASE"/>
    <property type="match status" value="1"/>
</dbReference>
<dbReference type="Gene3D" id="3.40.309.10">
    <property type="entry name" value="Aldehyde Dehydrogenase, Chain A, domain 2"/>
    <property type="match status" value="1"/>
</dbReference>
<comment type="similarity">
    <text evidence="3 16">In the C-terminal section; belongs to the gamma-glutamyl phosphate reductase family.</text>
</comment>
<dbReference type="InterPro" id="IPR019797">
    <property type="entry name" value="Glutamate_5-kinase_CS"/>
</dbReference>
<dbReference type="PRINTS" id="PR00474">
    <property type="entry name" value="GLU5KINASE"/>
</dbReference>
<dbReference type="SUPFAM" id="SSF53720">
    <property type="entry name" value="ALDH-like"/>
    <property type="match status" value="1"/>
</dbReference>
<dbReference type="InterPro" id="IPR000965">
    <property type="entry name" value="GPR_dom"/>
</dbReference>
<dbReference type="InterPro" id="IPR020593">
    <property type="entry name" value="G-glutamylP_reductase_CS"/>
</dbReference>
<sequence>MSILNVAAGKCSLWSSISCKNGVKFVDVCRSYVTSGKKGLRALQANLDRQRNGDNHHAALQKAFNYRSELKNARRIVVKLGSAVITREDATGIALGRLASIVEQVSEIQNEGKEMLMVTSGAVAFGKQKLSQEMRMAMSMRETLLMKDSLSKMHIPTPEGRSAAAVGQSGLMALYDAMFQQYGVHIAQVLVTKPDFYNPVSRVNVKSTITELLALNIVPIVNTNDAVVSPSMPDTIEFYSDDSDNDDHIIIHDNDSLAAHLAVEVNADLLILMSDVDGVYNLPPDQEGARLLSSFSPRHSTGLKFGQKSKVGLGGMESKVQSAAWALERGVSVVICNGFEEQGISRIMKGKKIGTFFTDVNHQNNTVETYAANARRASRELQSLSATERTDILIRISDLLQSRKEEILKVNSKDLSYAEMTGLSAPLLSRLKLTPEKINSLSDGLKQIAEQSKTILNRCTRHIEIADGMRLKQISVPIGVILVIFESRPDSLVQIAGLCIATGNGVLLKGGKEAVHTNQYLLDLVREALSKYDVTDCVALVNNREEISELLSLDKYIDLVIPRGSNELVRTIQEQSKSIPVLGHAEGICHVYVDNEADIDKAVKIVKDSKCDYPAACNAMETLLIHQSLVTDDLFANICNKLKANNVKIYAGPKLSRMLTFGPPAAKSMRTEYGALECAIEAVESVDEAIEHINTYGSSHTDVIVTENEKNANKFLRSVDSACVFHNCSTRFADGYRFGLGAEVGISTSRIHARGPVGLEGLLTTKWVIQGNGNTVEDFNKGITTYKHEVLPTT</sequence>
<keyword evidence="9 16" id="KW-0418">Kinase</keyword>
<evidence type="ECO:0000256" key="1">
    <source>
        <dbReference type="ARBA" id="ARBA00004985"/>
    </source>
</evidence>
<dbReference type="NCBIfam" id="TIGR00407">
    <property type="entry name" value="proA"/>
    <property type="match status" value="1"/>
</dbReference>
<comment type="pathway">
    <text evidence="1 16">Amino-acid biosynthesis; L-proline biosynthesis; L-glutamate 5-semialdehyde from L-glutamate: step 2/2.</text>
</comment>
<dbReference type="InterPro" id="IPR001048">
    <property type="entry name" value="Asp/Glu/Uridylate_kinase"/>
</dbReference>